<organism evidence="2 3">
    <name type="scientific">Flavobacterium araucananum</name>
    <dbReference type="NCBI Taxonomy" id="946678"/>
    <lineage>
        <taxon>Bacteria</taxon>
        <taxon>Pseudomonadati</taxon>
        <taxon>Bacteroidota</taxon>
        <taxon>Flavobacteriia</taxon>
        <taxon>Flavobacteriales</taxon>
        <taxon>Flavobacteriaceae</taxon>
        <taxon>Flavobacterium</taxon>
    </lineage>
</organism>
<keyword evidence="3" id="KW-1185">Reference proteome</keyword>
<proteinExistence type="predicted"/>
<accession>A0A227P948</accession>
<keyword evidence="1" id="KW-0812">Transmembrane</keyword>
<protein>
    <submittedName>
        <fullName evidence="2">Uncharacterized protein</fullName>
    </submittedName>
</protein>
<evidence type="ECO:0000313" key="3">
    <source>
        <dbReference type="Proteomes" id="UP000214684"/>
    </source>
</evidence>
<dbReference type="AlphaFoldDB" id="A0A227P948"/>
<comment type="caution">
    <text evidence="2">The sequence shown here is derived from an EMBL/GenBank/DDBJ whole genome shotgun (WGS) entry which is preliminary data.</text>
</comment>
<reference evidence="2 3" key="1">
    <citation type="submission" date="2016-11" db="EMBL/GenBank/DDBJ databases">
        <title>Whole genomes of Flavobacteriaceae.</title>
        <authorList>
            <person name="Stine C."/>
            <person name="Li C."/>
            <person name="Tadesse D."/>
        </authorList>
    </citation>
    <scope>NUCLEOTIDE SEQUENCE [LARGE SCALE GENOMIC DNA]</scope>
    <source>
        <strain evidence="2 3">DSM 24704</strain>
    </source>
</reference>
<keyword evidence="1" id="KW-1133">Transmembrane helix</keyword>
<sequence length="237" mass="27468">MKKGHLLAKTKNLILFQMKLTNFFILKIFLLVFVFLGCNLKSNEKAVVKQVTKNQQEKVETETENLEVKDKEGIIYTIKYYNDSIHVDQGKKNIIKIGYLDRLDKVFPVNGLIVNDKSKDCYITDNHILLLPLTEVNNRINLIAIDLVDKKEINYQFKQTSDILTTAINSFYFNEKSNIIISTNSLNYEGKTTVHYYKLDKSLIKHQGTKELNLTSEMLDSNEAFFKFLNTNNNNIP</sequence>
<evidence type="ECO:0000256" key="1">
    <source>
        <dbReference type="SAM" id="Phobius"/>
    </source>
</evidence>
<gene>
    <name evidence="2" type="ORF">B0A64_10165</name>
</gene>
<dbReference type="EMBL" id="MUGS01000015">
    <property type="protein sequence ID" value="OXG06470.1"/>
    <property type="molecule type" value="Genomic_DNA"/>
</dbReference>
<feature type="transmembrane region" description="Helical" evidence="1">
    <location>
        <begin position="20"/>
        <end position="37"/>
    </location>
</feature>
<dbReference type="Proteomes" id="UP000214684">
    <property type="component" value="Unassembled WGS sequence"/>
</dbReference>
<evidence type="ECO:0000313" key="2">
    <source>
        <dbReference type="EMBL" id="OXG06470.1"/>
    </source>
</evidence>
<name>A0A227P948_9FLAO</name>
<keyword evidence="1" id="KW-0472">Membrane</keyword>